<accession>A0ABZ1CRA7</accession>
<keyword evidence="3" id="KW-1185">Reference proteome</keyword>
<gene>
    <name evidence="2" type="ORF">VA613_06170</name>
</gene>
<dbReference type="Proteomes" id="UP001334732">
    <property type="component" value="Chromosome"/>
</dbReference>
<evidence type="ECO:0000256" key="1">
    <source>
        <dbReference type="SAM" id="SignalP"/>
    </source>
</evidence>
<feature type="chain" id="PRO_5045702525" description="SH3 domain-containing protein" evidence="1">
    <location>
        <begin position="25"/>
        <end position="295"/>
    </location>
</feature>
<protein>
    <recommendedName>
        <fullName evidence="4">SH3 domain-containing protein</fullName>
    </recommendedName>
</protein>
<sequence>MPSPVTNTLLVALAIVALHGEAQAASAEPCGSGSTKSGQTLRVNGSDVVLHAAPNAKSEKLINQKATQILKTTQYLTIDNTVTVIEECTQGEWSRVRVKEPDWLQNSHIGWVQSRSLRGQKKDSGGTVTFTEADFVWDKKTSPHKKAIVAGVNKVHRENSRCKTIDPGSAYISSSKGSPSDPVFYVTCGTGASVFNAFFSKSEVEKGTALVAAKHIDRSRAIDLCESHAKSKANHPSTFSFSRVMDLAVNEHPNGRTTVTSSFTAKNSFNLELKHNIRCLLDANGLIEANISEAK</sequence>
<keyword evidence="1" id="KW-0732">Signal</keyword>
<evidence type="ECO:0008006" key="4">
    <source>
        <dbReference type="Google" id="ProtNLM"/>
    </source>
</evidence>
<proteinExistence type="predicted"/>
<dbReference type="RefSeq" id="WP_324780986.1">
    <property type="nucleotide sequence ID" value="NZ_CP141769.1"/>
</dbReference>
<name>A0ABZ1CRA7_9PROT</name>
<evidence type="ECO:0000313" key="3">
    <source>
        <dbReference type="Proteomes" id="UP001334732"/>
    </source>
</evidence>
<organism evidence="2 3">
    <name type="scientific">Thiobacillus sedimenti</name>
    <dbReference type="NCBI Taxonomy" id="3110231"/>
    <lineage>
        <taxon>Bacteria</taxon>
        <taxon>Pseudomonadati</taxon>
        <taxon>Pseudomonadota</taxon>
        <taxon>Betaproteobacteria</taxon>
        <taxon>Nitrosomonadales</taxon>
        <taxon>Thiobacillaceae</taxon>
        <taxon>Thiobacillus</taxon>
    </lineage>
</organism>
<reference evidence="2 3" key="1">
    <citation type="submission" date="2023-12" db="EMBL/GenBank/DDBJ databases">
        <title>Thiobacillus sedimentum sp. nov., a chemolithoautotrophic sulfur-oxidizing bacterium isolated from freshwater sediment.</title>
        <authorList>
            <person name="Luo J."/>
            <person name="Dai C."/>
        </authorList>
    </citation>
    <scope>NUCLEOTIDE SEQUENCE [LARGE SCALE GENOMIC DNA]</scope>
    <source>
        <strain evidence="2 3">SCUT-2</strain>
    </source>
</reference>
<dbReference type="EMBL" id="CP141769">
    <property type="protein sequence ID" value="WRS40458.1"/>
    <property type="molecule type" value="Genomic_DNA"/>
</dbReference>
<feature type="signal peptide" evidence="1">
    <location>
        <begin position="1"/>
        <end position="24"/>
    </location>
</feature>
<evidence type="ECO:0000313" key="2">
    <source>
        <dbReference type="EMBL" id="WRS40458.1"/>
    </source>
</evidence>